<geneLocation type="plasmid" evidence="2">
    <name>ApAb3p2</name>
</geneLocation>
<keyword evidence="1" id="KW-0472">Membrane</keyword>
<dbReference type="EMBL" id="CP013470">
    <property type="protein sequence ID" value="ALR88402.1"/>
    <property type="molecule type" value="Genomic_DNA"/>
</dbReference>
<protein>
    <submittedName>
        <fullName evidence="2">Uncharacterized protein</fullName>
    </submittedName>
</protein>
<name>A0A0S3JPS1_ACEPA</name>
<feature type="transmembrane region" description="Helical" evidence="1">
    <location>
        <begin position="64"/>
        <end position="82"/>
    </location>
</feature>
<evidence type="ECO:0000313" key="2">
    <source>
        <dbReference type="EMBL" id="ALR88402.1"/>
    </source>
</evidence>
<gene>
    <name evidence="2" type="ORF">DB34_14700</name>
</gene>
<evidence type="ECO:0000256" key="1">
    <source>
        <dbReference type="SAM" id="Phobius"/>
    </source>
</evidence>
<keyword evidence="2" id="KW-0614">Plasmid</keyword>
<reference evidence="2" key="1">
    <citation type="submission" date="2015-11" db="EMBL/GenBank/DDBJ databases">
        <title>Plasmid sequences of Acetobacter pasteurianus Ab3.</title>
        <authorList>
            <person name="Xia K."/>
            <person name="Li Y."/>
        </authorList>
    </citation>
    <scope>NUCLEOTIDE SEQUENCE</scope>
    <source>
        <strain evidence="2">Ab3</strain>
        <plasmid evidence="2">ApAb3p2</plasmid>
    </source>
</reference>
<sequence length="107" mass="12833">MIHFFKRFLTSKYDVQYNPHYLFHDTGRKFFQSLSVFQRMSEQRENEAQILTFGRGYPMNCIELLIYMITLLSISGFVKAFYSSIFYFPRRMNCICNKHATERGFPA</sequence>
<dbReference type="AlphaFoldDB" id="A0A0S3JPS1"/>
<keyword evidence="1" id="KW-1133">Transmembrane helix</keyword>
<keyword evidence="1" id="KW-0812">Transmembrane</keyword>
<organism evidence="2">
    <name type="scientific">Acetobacter pasteurianus</name>
    <name type="common">Acetobacter turbidans</name>
    <dbReference type="NCBI Taxonomy" id="438"/>
    <lineage>
        <taxon>Bacteria</taxon>
        <taxon>Pseudomonadati</taxon>
        <taxon>Pseudomonadota</taxon>
        <taxon>Alphaproteobacteria</taxon>
        <taxon>Acetobacterales</taxon>
        <taxon>Acetobacteraceae</taxon>
        <taxon>Acetobacter</taxon>
    </lineage>
</organism>
<accession>A0A0S3JPS1</accession>
<proteinExistence type="predicted"/>